<evidence type="ECO:0000313" key="3">
    <source>
        <dbReference type="EMBL" id="KAG0556309.1"/>
    </source>
</evidence>
<dbReference type="Proteomes" id="UP000822688">
    <property type="component" value="Chromosome 11"/>
</dbReference>
<organism evidence="3 4">
    <name type="scientific">Ceratodon purpureus</name>
    <name type="common">Fire moss</name>
    <name type="synonym">Dicranum purpureum</name>
    <dbReference type="NCBI Taxonomy" id="3225"/>
    <lineage>
        <taxon>Eukaryota</taxon>
        <taxon>Viridiplantae</taxon>
        <taxon>Streptophyta</taxon>
        <taxon>Embryophyta</taxon>
        <taxon>Bryophyta</taxon>
        <taxon>Bryophytina</taxon>
        <taxon>Bryopsida</taxon>
        <taxon>Dicranidae</taxon>
        <taxon>Pseudoditrichales</taxon>
        <taxon>Ditrichaceae</taxon>
        <taxon>Ceratodon</taxon>
    </lineage>
</organism>
<evidence type="ECO:0000256" key="2">
    <source>
        <dbReference type="SAM" id="SignalP"/>
    </source>
</evidence>
<dbReference type="EMBL" id="CM026432">
    <property type="protein sequence ID" value="KAG0556309.1"/>
    <property type="molecule type" value="Genomic_DNA"/>
</dbReference>
<proteinExistence type="predicted"/>
<feature type="chain" id="PRO_5035782604" evidence="2">
    <location>
        <begin position="22"/>
        <end position="85"/>
    </location>
</feature>
<keyword evidence="1" id="KW-0812">Transmembrane</keyword>
<protein>
    <submittedName>
        <fullName evidence="3">Uncharacterized protein</fullName>
    </submittedName>
</protein>
<feature type="transmembrane region" description="Helical" evidence="1">
    <location>
        <begin position="45"/>
        <end position="66"/>
    </location>
</feature>
<accession>A0A8T0GDX4</accession>
<name>A0A8T0GDX4_CERPU</name>
<keyword evidence="4" id="KW-1185">Reference proteome</keyword>
<feature type="signal peptide" evidence="2">
    <location>
        <begin position="1"/>
        <end position="21"/>
    </location>
</feature>
<evidence type="ECO:0000313" key="4">
    <source>
        <dbReference type="Proteomes" id="UP000822688"/>
    </source>
</evidence>
<reference evidence="3 4" key="1">
    <citation type="submission" date="2020-06" db="EMBL/GenBank/DDBJ databases">
        <title>WGS assembly of Ceratodon purpureus strain R40.</title>
        <authorList>
            <person name="Carey S.B."/>
            <person name="Jenkins J."/>
            <person name="Shu S."/>
            <person name="Lovell J.T."/>
            <person name="Sreedasyam A."/>
            <person name="Maumus F."/>
            <person name="Tiley G.P."/>
            <person name="Fernandez-Pozo N."/>
            <person name="Barry K."/>
            <person name="Chen C."/>
            <person name="Wang M."/>
            <person name="Lipzen A."/>
            <person name="Daum C."/>
            <person name="Saski C.A."/>
            <person name="Payton A.C."/>
            <person name="Mcbreen J.C."/>
            <person name="Conrad R.E."/>
            <person name="Kollar L.M."/>
            <person name="Olsson S."/>
            <person name="Huttunen S."/>
            <person name="Landis J.B."/>
            <person name="Wickett N.J."/>
            <person name="Johnson M.G."/>
            <person name="Rensing S.A."/>
            <person name="Grimwood J."/>
            <person name="Schmutz J."/>
            <person name="Mcdaniel S.F."/>
        </authorList>
    </citation>
    <scope>NUCLEOTIDE SEQUENCE [LARGE SCALE GENOMIC DNA]</scope>
    <source>
        <strain evidence="3 4">R40</strain>
    </source>
</reference>
<keyword evidence="1" id="KW-0472">Membrane</keyword>
<gene>
    <name evidence="3" type="ORF">KC19_11G042800</name>
</gene>
<dbReference type="AlphaFoldDB" id="A0A8T0GDX4"/>
<comment type="caution">
    <text evidence="3">The sequence shown here is derived from an EMBL/GenBank/DDBJ whole genome shotgun (WGS) entry which is preliminary data.</text>
</comment>
<evidence type="ECO:0000256" key="1">
    <source>
        <dbReference type="SAM" id="Phobius"/>
    </source>
</evidence>
<keyword evidence="1" id="KW-1133">Transmembrane helix</keyword>
<sequence>MKCADKCTCVLLLFCLPLICAIRVLGLNKLAEGEIKEGRLHTKFLMQVQFSCLTSVLNFGTLLLVLSSDERIQVCLSSVNSCLCH</sequence>
<keyword evidence="2" id="KW-0732">Signal</keyword>